<protein>
    <recommendedName>
        <fullName evidence="6">VWFA domain-containing protein</fullName>
    </recommendedName>
</protein>
<keyword evidence="2 5" id="KW-0812">Transmembrane</keyword>
<keyword evidence="1" id="KW-1003">Cell membrane</keyword>
<dbReference type="Proteomes" id="UP000053099">
    <property type="component" value="Unassembled WGS sequence"/>
</dbReference>
<reference evidence="7 8" key="1">
    <citation type="submission" date="2015-09" db="EMBL/GenBank/DDBJ databases">
        <title>Draft genome sequence of Thermus scotoductus strain K1 isolated from a geothermal spring in Nagorno-Karabakh, Armenia.</title>
        <authorList>
            <person name="Saghatelyan A."/>
            <person name="Poghosyan L."/>
            <person name="Panosyan H."/>
            <person name="Birkeland N.-K."/>
        </authorList>
    </citation>
    <scope>NUCLEOTIDE SEQUENCE [LARGE SCALE GENOMIC DNA]</scope>
    <source>
        <strain evidence="7 8">K1</strain>
    </source>
</reference>
<dbReference type="PANTHER" id="PTHR22550:SF5">
    <property type="entry name" value="LEUCINE ZIPPER PROTEIN 4"/>
    <property type="match status" value="1"/>
</dbReference>
<keyword evidence="4 5" id="KW-0472">Membrane</keyword>
<proteinExistence type="predicted"/>
<dbReference type="InterPro" id="IPR002035">
    <property type="entry name" value="VWF_A"/>
</dbReference>
<comment type="caution">
    <text evidence="7">The sequence shown here is derived from an EMBL/GenBank/DDBJ whole genome shotgun (WGS) entry which is preliminary data.</text>
</comment>
<dbReference type="InterPro" id="IPR050768">
    <property type="entry name" value="UPF0353/GerABKA_families"/>
</dbReference>
<dbReference type="Pfam" id="PF13519">
    <property type="entry name" value="VWA_2"/>
    <property type="match status" value="1"/>
</dbReference>
<feature type="transmembrane region" description="Helical" evidence="5">
    <location>
        <begin position="285"/>
        <end position="307"/>
    </location>
</feature>
<sequence length="310" mass="33511">MSLQAPEALSLLLLLAFLLLGLYPRRPKARLPHPLVPLLQQAARESRGVLPWLPPALFLLGLLLLVLAATRPLLPLPGQASRNVVILVMDVSRSMMAADLKPSRLEAAKEAARVFLREAPRALRIGLVAFSGHAQTIHPPTTDRRLLRESLDSLEFGRSTAIGEGILEALRNIREAGGEGEILLLTDGRNRTGKDPLEAAAEASRMGVRIYAVGVGVPGWIPGPEDPVSAFGFFPGAFEVDEELLWALAEFTAGRYYLVASEKELSDLYRKLARSVRLEVMPGEAAGLLGVLGGFLALLGVALRRYLSPA</sequence>
<dbReference type="PANTHER" id="PTHR22550">
    <property type="entry name" value="SPORE GERMINATION PROTEIN"/>
    <property type="match status" value="1"/>
</dbReference>
<dbReference type="SMART" id="SM00327">
    <property type="entry name" value="VWA"/>
    <property type="match status" value="1"/>
</dbReference>
<evidence type="ECO:0000256" key="3">
    <source>
        <dbReference type="ARBA" id="ARBA00022989"/>
    </source>
</evidence>
<keyword evidence="3 5" id="KW-1133">Transmembrane helix</keyword>
<dbReference type="EMBL" id="LJJR01000007">
    <property type="protein sequence ID" value="KPD32540.1"/>
    <property type="molecule type" value="Genomic_DNA"/>
</dbReference>
<dbReference type="SUPFAM" id="SSF53300">
    <property type="entry name" value="vWA-like"/>
    <property type="match status" value="1"/>
</dbReference>
<dbReference type="PROSITE" id="PS50234">
    <property type="entry name" value="VWFA"/>
    <property type="match status" value="1"/>
</dbReference>
<dbReference type="AlphaFoldDB" id="A0A0N0ZQ30"/>
<evidence type="ECO:0000259" key="6">
    <source>
        <dbReference type="PROSITE" id="PS50234"/>
    </source>
</evidence>
<evidence type="ECO:0000256" key="5">
    <source>
        <dbReference type="SAM" id="Phobius"/>
    </source>
</evidence>
<dbReference type="PATRIC" id="fig|37636.3.peg.2334"/>
<dbReference type="Gene3D" id="3.40.50.410">
    <property type="entry name" value="von Willebrand factor, type A domain"/>
    <property type="match status" value="1"/>
</dbReference>
<name>A0A0N0ZQ30_THESC</name>
<evidence type="ECO:0000313" key="8">
    <source>
        <dbReference type="Proteomes" id="UP000053099"/>
    </source>
</evidence>
<organism evidence="7 8">
    <name type="scientific">Thermus scotoductus</name>
    <dbReference type="NCBI Taxonomy" id="37636"/>
    <lineage>
        <taxon>Bacteria</taxon>
        <taxon>Thermotogati</taxon>
        <taxon>Deinococcota</taxon>
        <taxon>Deinococci</taxon>
        <taxon>Thermales</taxon>
        <taxon>Thermaceae</taxon>
        <taxon>Thermus</taxon>
    </lineage>
</organism>
<feature type="domain" description="VWFA" evidence="6">
    <location>
        <begin position="84"/>
        <end position="272"/>
    </location>
</feature>
<evidence type="ECO:0000313" key="7">
    <source>
        <dbReference type="EMBL" id="KPD32540.1"/>
    </source>
</evidence>
<accession>A0A0N0ZQ30</accession>
<gene>
    <name evidence="7" type="ORF">AN926_03055</name>
</gene>
<evidence type="ECO:0000256" key="4">
    <source>
        <dbReference type="ARBA" id="ARBA00023136"/>
    </source>
</evidence>
<feature type="transmembrane region" description="Helical" evidence="5">
    <location>
        <begin position="48"/>
        <end position="69"/>
    </location>
</feature>
<evidence type="ECO:0000256" key="1">
    <source>
        <dbReference type="ARBA" id="ARBA00022475"/>
    </source>
</evidence>
<dbReference type="InterPro" id="IPR036465">
    <property type="entry name" value="vWFA_dom_sf"/>
</dbReference>
<evidence type="ECO:0000256" key="2">
    <source>
        <dbReference type="ARBA" id="ARBA00022692"/>
    </source>
</evidence>